<dbReference type="Proteomes" id="UP000316213">
    <property type="component" value="Unassembled WGS sequence"/>
</dbReference>
<gene>
    <name evidence="3" type="ORF">Pla100_07480</name>
</gene>
<keyword evidence="2" id="KW-0472">Membrane</keyword>
<evidence type="ECO:0000256" key="2">
    <source>
        <dbReference type="SAM" id="Phobius"/>
    </source>
</evidence>
<dbReference type="EMBL" id="SJPM01000001">
    <property type="protein sequence ID" value="TWU03818.1"/>
    <property type="molecule type" value="Genomic_DNA"/>
</dbReference>
<evidence type="ECO:0008006" key="5">
    <source>
        <dbReference type="Google" id="ProtNLM"/>
    </source>
</evidence>
<keyword evidence="4" id="KW-1185">Reference proteome</keyword>
<evidence type="ECO:0000313" key="3">
    <source>
        <dbReference type="EMBL" id="TWU03818.1"/>
    </source>
</evidence>
<comment type="caution">
    <text evidence="3">The sequence shown here is derived from an EMBL/GenBank/DDBJ whole genome shotgun (WGS) entry which is preliminary data.</text>
</comment>
<evidence type="ECO:0000313" key="4">
    <source>
        <dbReference type="Proteomes" id="UP000316213"/>
    </source>
</evidence>
<sequence length="545" mass="59143">MTLFYIKTDLDVAGPFTGIEIREASLAGIIRPQTYLSGSADGPWVAAEHAGLFSETGVALPHPPGTAVPMFQTRGMPGAFMGPFKLRELIGFACQGMLPPGTELQSDPSRPWIPITGTGILPACLRGDLVRIEENGRLCLRTVIPADLEQRRQQLETLQSPIDRAKQIKASGATAAPSHSKAVVRTDQDAAVVPPPITSPSIAASPTPSRSDATTDAVASAVPVWNRSLGGLSTSLVRLGALVTRPKVAAAVLLVAMLTIGLPVAYSSWARQPIPRQKILGEWVSSLPSTSETARPSVGVGFFEDGSCVLVNASGESWTGDFEWAERTDQGSKFRPLDQVTVRYDSAAPGHVEDTVVPSDGYLRLSGFVKEPPRLNGHPVRDLFVRRSGDLLKVGYLTQSHWVDGRHGLLAAWVELQRVPETSRSVEDILRDLPEELPTGNQSAENAKTICLAIDEAIRGREFEFKNQKAFRHGCFTFSQTVDAGYLLKHLGVPDVARPLREFEKQPSYNGPSMDGAQLFRYDFIDLFLSPEGELMFIEVDLDAV</sequence>
<proteinExistence type="predicted"/>
<name>A0A5C6AW28_9BACT</name>
<keyword evidence="2" id="KW-1133">Transmembrane helix</keyword>
<feature type="compositionally biased region" description="Low complexity" evidence="1">
    <location>
        <begin position="199"/>
        <end position="209"/>
    </location>
</feature>
<accession>A0A5C6AW28</accession>
<feature type="region of interest" description="Disordered" evidence="1">
    <location>
        <begin position="194"/>
        <end position="213"/>
    </location>
</feature>
<reference evidence="3 4" key="1">
    <citation type="submission" date="2019-02" db="EMBL/GenBank/DDBJ databases">
        <title>Deep-cultivation of Planctomycetes and their phenomic and genomic characterization uncovers novel biology.</title>
        <authorList>
            <person name="Wiegand S."/>
            <person name="Jogler M."/>
            <person name="Boedeker C."/>
            <person name="Pinto D."/>
            <person name="Vollmers J."/>
            <person name="Rivas-Marin E."/>
            <person name="Kohn T."/>
            <person name="Peeters S.H."/>
            <person name="Heuer A."/>
            <person name="Rast P."/>
            <person name="Oberbeckmann S."/>
            <person name="Bunk B."/>
            <person name="Jeske O."/>
            <person name="Meyerdierks A."/>
            <person name="Storesund J.E."/>
            <person name="Kallscheuer N."/>
            <person name="Luecker S."/>
            <person name="Lage O.M."/>
            <person name="Pohl T."/>
            <person name="Merkel B.J."/>
            <person name="Hornburger P."/>
            <person name="Mueller R.-W."/>
            <person name="Bruemmer F."/>
            <person name="Labrenz M."/>
            <person name="Spormann A.M."/>
            <person name="Op Den Camp H."/>
            <person name="Overmann J."/>
            <person name="Amann R."/>
            <person name="Jetten M.S.M."/>
            <person name="Mascher T."/>
            <person name="Medema M.H."/>
            <person name="Devos D.P."/>
            <person name="Kaster A.-K."/>
            <person name="Ovreas L."/>
            <person name="Rohde M."/>
            <person name="Galperin M.Y."/>
            <person name="Jogler C."/>
        </authorList>
    </citation>
    <scope>NUCLEOTIDE SEQUENCE [LARGE SCALE GENOMIC DNA]</scope>
    <source>
        <strain evidence="3 4">Pla100</strain>
    </source>
</reference>
<keyword evidence="2" id="KW-0812">Transmembrane</keyword>
<feature type="transmembrane region" description="Helical" evidence="2">
    <location>
        <begin position="248"/>
        <end position="269"/>
    </location>
</feature>
<dbReference type="AlphaFoldDB" id="A0A5C6AW28"/>
<organism evidence="3 4">
    <name type="scientific">Neorhodopirellula pilleata</name>
    <dbReference type="NCBI Taxonomy" id="2714738"/>
    <lineage>
        <taxon>Bacteria</taxon>
        <taxon>Pseudomonadati</taxon>
        <taxon>Planctomycetota</taxon>
        <taxon>Planctomycetia</taxon>
        <taxon>Pirellulales</taxon>
        <taxon>Pirellulaceae</taxon>
        <taxon>Neorhodopirellula</taxon>
    </lineage>
</organism>
<dbReference type="RefSeq" id="WP_231602646.1">
    <property type="nucleotide sequence ID" value="NZ_SJPM01000001.1"/>
</dbReference>
<protein>
    <recommendedName>
        <fullName evidence="5">GYF domain-containing protein</fullName>
    </recommendedName>
</protein>
<evidence type="ECO:0000256" key="1">
    <source>
        <dbReference type="SAM" id="MobiDB-lite"/>
    </source>
</evidence>